<comment type="caution">
    <text evidence="5">The sequence shown here is derived from an EMBL/GenBank/DDBJ whole genome shotgun (WGS) entry which is preliminary data.</text>
</comment>
<keyword evidence="2" id="KW-0560">Oxidoreductase</keyword>
<evidence type="ECO:0000259" key="3">
    <source>
        <dbReference type="Pfam" id="PF01408"/>
    </source>
</evidence>
<dbReference type="RefSeq" id="WP_129121109.1">
    <property type="nucleotide sequence ID" value="NZ_PEIB01000002.1"/>
</dbReference>
<dbReference type="InterPro" id="IPR030827">
    <property type="entry name" value="Myo_inos_IolG"/>
</dbReference>
<protein>
    <submittedName>
        <fullName evidence="5">Inositol 2-dehydrogenase</fullName>
    </submittedName>
</protein>
<dbReference type="Pfam" id="PF22725">
    <property type="entry name" value="GFO_IDH_MocA_C3"/>
    <property type="match status" value="1"/>
</dbReference>
<evidence type="ECO:0000256" key="1">
    <source>
        <dbReference type="ARBA" id="ARBA00010928"/>
    </source>
</evidence>
<dbReference type="SUPFAM" id="SSF51735">
    <property type="entry name" value="NAD(P)-binding Rossmann-fold domains"/>
    <property type="match status" value="1"/>
</dbReference>
<evidence type="ECO:0000313" key="5">
    <source>
        <dbReference type="EMBL" id="RXJ74639.1"/>
    </source>
</evidence>
<keyword evidence="6" id="KW-1185">Reference proteome</keyword>
<name>A0A4Q0YZN5_9GAMM</name>
<dbReference type="PANTHER" id="PTHR42840:SF3">
    <property type="entry name" value="BINDING ROSSMANN FOLD OXIDOREDUCTASE, PUTATIVE (AFU_ORTHOLOGUE AFUA_2G10240)-RELATED"/>
    <property type="match status" value="1"/>
</dbReference>
<evidence type="ECO:0000256" key="2">
    <source>
        <dbReference type="ARBA" id="ARBA00023002"/>
    </source>
</evidence>
<feature type="domain" description="Gfo/Idh/MocA-like oxidoreductase N-terminal" evidence="3">
    <location>
        <begin position="3"/>
        <end position="119"/>
    </location>
</feature>
<accession>A0A4Q0YZN5</accession>
<comment type="similarity">
    <text evidence="1">Belongs to the Gfo/Idh/MocA family.</text>
</comment>
<evidence type="ECO:0000259" key="4">
    <source>
        <dbReference type="Pfam" id="PF22725"/>
    </source>
</evidence>
<dbReference type="OrthoDB" id="9781031at2"/>
<dbReference type="InterPro" id="IPR036291">
    <property type="entry name" value="NAD(P)-bd_dom_sf"/>
</dbReference>
<dbReference type="Gene3D" id="3.40.50.720">
    <property type="entry name" value="NAD(P)-binding Rossmann-like Domain"/>
    <property type="match status" value="1"/>
</dbReference>
<evidence type="ECO:0000313" key="6">
    <source>
        <dbReference type="Proteomes" id="UP000290287"/>
    </source>
</evidence>
<dbReference type="AlphaFoldDB" id="A0A4Q0YZN5"/>
<dbReference type="PANTHER" id="PTHR42840">
    <property type="entry name" value="NAD(P)-BINDING ROSSMANN-FOLD SUPERFAMILY PROTEIN-RELATED"/>
    <property type="match status" value="1"/>
</dbReference>
<dbReference type="GO" id="GO:0000166">
    <property type="term" value="F:nucleotide binding"/>
    <property type="evidence" value="ECO:0007669"/>
    <property type="project" value="InterPro"/>
</dbReference>
<reference evidence="5 6" key="1">
    <citation type="submission" date="2017-10" db="EMBL/GenBank/DDBJ databases">
        <title>Nyctiphanis sp. nov., isolated from the stomach of the euphausiid Nyctiphanes simplex (Hansen, 1911) in the Gulf of California.</title>
        <authorList>
            <person name="Gomez-Gil B."/>
            <person name="Aguilar-Mendez M."/>
            <person name="Lopez-Cortes A."/>
            <person name="Gomez-Gutierrez J."/>
            <person name="Roque A."/>
            <person name="Lang E."/>
            <person name="Gonzalez-Castillo A."/>
        </authorList>
    </citation>
    <scope>NUCLEOTIDE SEQUENCE [LARGE SCALE GENOMIC DNA]</scope>
    <source>
        <strain evidence="5 6">CAIM 600</strain>
    </source>
</reference>
<sequence length="328" mass="35861">MPNIAMFGAGRIGKIHAENIHAYPECRVAAVIDPFEDAAKALAESVNAEVMSVDDAMTHSDIDAVFICSATDTHADLIELAAKNGKAIFCEKPIDLSIDRVRDCLQVVEQHNAMLMVGFNRRFDPNISGMRQHYEEGQIGKAESLTIISRDPAPPPVSYIKVSGGMFRDMTIHDFDIARFMIGEDVVAVTAHGSNMVDQEIGDAGDIDTGVIVLEFESGVMATIINSRRSGYGYDQRLEFHGSRGLIRVNNIKESELDVWGTESCNSAKPMHFFLERYKQAYAIELQHFIDVFAGRAALSCSGSDGLKALELAEAAIESLSTGTKILL</sequence>
<dbReference type="InterPro" id="IPR055170">
    <property type="entry name" value="GFO_IDH_MocA-like_dom"/>
</dbReference>
<organism evidence="5 6">
    <name type="scientific">Veronia nyctiphanis</name>
    <dbReference type="NCBI Taxonomy" id="1278244"/>
    <lineage>
        <taxon>Bacteria</taxon>
        <taxon>Pseudomonadati</taxon>
        <taxon>Pseudomonadota</taxon>
        <taxon>Gammaproteobacteria</taxon>
        <taxon>Vibrionales</taxon>
        <taxon>Vibrionaceae</taxon>
        <taxon>Veronia</taxon>
    </lineage>
</organism>
<proteinExistence type="inferred from homology"/>
<gene>
    <name evidence="5" type="primary">iolG</name>
    <name evidence="5" type="ORF">CS022_03505</name>
</gene>
<dbReference type="InterPro" id="IPR000683">
    <property type="entry name" value="Gfo/Idh/MocA-like_OxRdtase_N"/>
</dbReference>
<feature type="domain" description="GFO/IDH/MocA-like oxidoreductase" evidence="4">
    <location>
        <begin position="130"/>
        <end position="247"/>
    </location>
</feature>
<dbReference type="EMBL" id="PEIB01000002">
    <property type="protein sequence ID" value="RXJ74639.1"/>
    <property type="molecule type" value="Genomic_DNA"/>
</dbReference>
<dbReference type="Proteomes" id="UP000290287">
    <property type="component" value="Unassembled WGS sequence"/>
</dbReference>
<dbReference type="Pfam" id="PF01408">
    <property type="entry name" value="GFO_IDH_MocA"/>
    <property type="match status" value="1"/>
</dbReference>
<dbReference type="NCBIfam" id="TIGR04380">
    <property type="entry name" value="myo_inos_iolG"/>
    <property type="match status" value="1"/>
</dbReference>
<dbReference type="Gene3D" id="3.30.360.10">
    <property type="entry name" value="Dihydrodipicolinate Reductase, domain 2"/>
    <property type="match status" value="1"/>
</dbReference>
<dbReference type="GO" id="GO:0016491">
    <property type="term" value="F:oxidoreductase activity"/>
    <property type="evidence" value="ECO:0007669"/>
    <property type="project" value="UniProtKB-KW"/>
</dbReference>
<dbReference type="SUPFAM" id="SSF55347">
    <property type="entry name" value="Glyceraldehyde-3-phosphate dehydrogenase-like, C-terminal domain"/>
    <property type="match status" value="1"/>
</dbReference>